<evidence type="ECO:0000256" key="3">
    <source>
        <dbReference type="SAM" id="Phobius"/>
    </source>
</evidence>
<comment type="caution">
    <text evidence="4">The sequence shown here is derived from an EMBL/GenBank/DDBJ whole genome shotgun (WGS) entry which is preliminary data.</text>
</comment>
<dbReference type="Proteomes" id="UP000179118">
    <property type="component" value="Unassembled WGS sequence"/>
</dbReference>
<accession>A0A1G2S798</accession>
<dbReference type="AlphaFoldDB" id="A0A1G2S798"/>
<feature type="transmembrane region" description="Helical" evidence="3">
    <location>
        <begin position="218"/>
        <end position="239"/>
    </location>
</feature>
<proteinExistence type="predicted"/>
<evidence type="ECO:0000256" key="1">
    <source>
        <dbReference type="SAM" id="Coils"/>
    </source>
</evidence>
<feature type="transmembrane region" description="Helical" evidence="3">
    <location>
        <begin position="112"/>
        <end position="133"/>
    </location>
</feature>
<feature type="transmembrane region" description="Helical" evidence="3">
    <location>
        <begin position="245"/>
        <end position="268"/>
    </location>
</feature>
<feature type="transmembrane region" description="Helical" evidence="3">
    <location>
        <begin position="67"/>
        <end position="92"/>
    </location>
</feature>
<organism evidence="4 5">
    <name type="scientific">Candidatus Yonathbacteria bacterium RIFCSPHIGHO2_02_FULL_44_14</name>
    <dbReference type="NCBI Taxonomy" id="1802724"/>
    <lineage>
        <taxon>Bacteria</taxon>
        <taxon>Candidatus Yonathiibacteriota</taxon>
    </lineage>
</organism>
<feature type="region of interest" description="Disordered" evidence="2">
    <location>
        <begin position="661"/>
        <end position="716"/>
    </location>
</feature>
<feature type="transmembrane region" description="Helical" evidence="3">
    <location>
        <begin position="280"/>
        <end position="299"/>
    </location>
</feature>
<feature type="compositionally biased region" description="Basic and acidic residues" evidence="2">
    <location>
        <begin position="671"/>
        <end position="716"/>
    </location>
</feature>
<feature type="transmembrane region" description="Helical" evidence="3">
    <location>
        <begin position="139"/>
        <end position="160"/>
    </location>
</feature>
<sequence length="716" mass="77085">MRLTFPKIIVAILLGIVFLLGGADMVSAAAPVPLNPAGDDLLSKISCGSWDECIPKLPEMMFMYLSYVIYILTAGILTLAGYLFDAVLTLSIDVTFIQKPFIDSVWTIIRDFSNMLFIFVLIYAGVQTILGMGNWRSTVLKVVVVALLINFSLFFTKVVIDAGNVLAVGIYEAIGVVKTEKIHTQGTGLQERDLSAALVKSFKPERFLNPNIKTISPALGFMLFILGAAVNLLAAWAFFRVALMFVGRIIGFWFLMVVSPFAFISTTFPKGDMFHSWLKNLLGLSFVAPVFLFFLYLIMKVLSPAGGIFSSIANPDPSSFATFSFDVFFLPIVMVIFIYMALDKAVSFSKDMAGSFGDLGAKLGGAVMGVAGGVALGGAALGLRKVVGGYAAGSLQRGVKTESELAAMSGGERAKYQSSRARMQTLTKSSFDVRNLGGKDSIFGATIGGALAKGVSGGVGAFGISTAGGGAGGVEKEAKDKEKKLIDNVPKLGIFEEQEISRRAGREAEANKKELEEAQKAYEDSLEAQQVIAAKTASESAKTTAEEAKRKVEEAQKAYDAMRNSGARDPKITQALADTEKEQRQALAALSAADATLAKAIADDAGSATTAVLKAAKGKELDAKKLAETDIKAENDRRREHYADKVEEFGVTAPLAKWRKEKNTHTANKIRKGEESGNAKKLKELAKDKKKEEEGANRPDVIKHIEEKIEETKGNK</sequence>
<name>A0A1G2S798_9BACT</name>
<gene>
    <name evidence="4" type="ORF">A3D51_03435</name>
</gene>
<dbReference type="EMBL" id="MHUT01000020">
    <property type="protein sequence ID" value="OHA80442.1"/>
    <property type="molecule type" value="Genomic_DNA"/>
</dbReference>
<keyword evidence="3" id="KW-0472">Membrane</keyword>
<evidence type="ECO:0000313" key="5">
    <source>
        <dbReference type="Proteomes" id="UP000179118"/>
    </source>
</evidence>
<protein>
    <submittedName>
        <fullName evidence="4">Uncharacterized protein</fullName>
    </submittedName>
</protein>
<evidence type="ECO:0000256" key="2">
    <source>
        <dbReference type="SAM" id="MobiDB-lite"/>
    </source>
</evidence>
<evidence type="ECO:0000313" key="4">
    <source>
        <dbReference type="EMBL" id="OHA80442.1"/>
    </source>
</evidence>
<feature type="transmembrane region" description="Helical" evidence="3">
    <location>
        <begin position="319"/>
        <end position="342"/>
    </location>
</feature>
<reference evidence="4 5" key="1">
    <citation type="journal article" date="2016" name="Nat. Commun.">
        <title>Thousands of microbial genomes shed light on interconnected biogeochemical processes in an aquifer system.</title>
        <authorList>
            <person name="Anantharaman K."/>
            <person name="Brown C.T."/>
            <person name="Hug L.A."/>
            <person name="Sharon I."/>
            <person name="Castelle C.J."/>
            <person name="Probst A.J."/>
            <person name="Thomas B.C."/>
            <person name="Singh A."/>
            <person name="Wilkins M.J."/>
            <person name="Karaoz U."/>
            <person name="Brodie E.L."/>
            <person name="Williams K.H."/>
            <person name="Hubbard S.S."/>
            <person name="Banfield J.F."/>
        </authorList>
    </citation>
    <scope>NUCLEOTIDE SEQUENCE [LARGE SCALE GENOMIC DNA]</scope>
</reference>
<keyword evidence="3" id="KW-1133">Transmembrane helix</keyword>
<keyword evidence="3" id="KW-0812">Transmembrane</keyword>
<feature type="transmembrane region" description="Helical" evidence="3">
    <location>
        <begin position="363"/>
        <end position="383"/>
    </location>
</feature>
<feature type="coiled-coil region" evidence="1">
    <location>
        <begin position="501"/>
        <end position="565"/>
    </location>
</feature>
<keyword evidence="1" id="KW-0175">Coiled coil</keyword>